<keyword evidence="2" id="KW-1185">Reference proteome</keyword>
<comment type="caution">
    <text evidence="1">The sequence shown here is derived from an EMBL/GenBank/DDBJ whole genome shotgun (WGS) entry which is preliminary data.</text>
</comment>
<accession>A0ABM9BGR5</accession>
<organism evidence="1 2">
    <name type="scientific">Paenibacillus pseudetheri</name>
    <dbReference type="NCBI Taxonomy" id="2897682"/>
    <lineage>
        <taxon>Bacteria</taxon>
        <taxon>Bacillati</taxon>
        <taxon>Bacillota</taxon>
        <taxon>Bacilli</taxon>
        <taxon>Bacillales</taxon>
        <taxon>Paenibacillaceae</taxon>
        <taxon>Paenibacillus</taxon>
    </lineage>
</organism>
<reference evidence="1" key="1">
    <citation type="submission" date="2021-12" db="EMBL/GenBank/DDBJ databases">
        <authorList>
            <person name="Criscuolo A."/>
        </authorList>
    </citation>
    <scope>NUCLEOTIDE SEQUENCE</scope>
    <source>
        <strain evidence="1">CIP111894</strain>
    </source>
</reference>
<evidence type="ECO:0000313" key="2">
    <source>
        <dbReference type="Proteomes" id="UP000838749"/>
    </source>
</evidence>
<evidence type="ECO:0000313" key="1">
    <source>
        <dbReference type="EMBL" id="CAH1058251.1"/>
    </source>
</evidence>
<gene>
    <name evidence="1" type="ORF">PAECIP111894_04425</name>
</gene>
<proteinExistence type="predicted"/>
<protein>
    <submittedName>
        <fullName evidence="1">Uncharacterized protein</fullName>
    </submittedName>
</protein>
<dbReference type="Proteomes" id="UP000838749">
    <property type="component" value="Unassembled WGS sequence"/>
</dbReference>
<dbReference type="EMBL" id="CAKMAB010000031">
    <property type="protein sequence ID" value="CAH1058251.1"/>
    <property type="molecule type" value="Genomic_DNA"/>
</dbReference>
<name>A0ABM9BGR5_9BACL</name>
<sequence>MKNQFLSTTCTLRGTERAYTAFLNPLVGIPFTEGGTMNYDGYSCIIINIGVMSMGRENPWDETRR</sequence>